<feature type="compositionally biased region" description="Polar residues" evidence="1">
    <location>
        <begin position="78"/>
        <end position="105"/>
    </location>
</feature>
<accession>A0A0W8BYB8</accession>
<evidence type="ECO:0000313" key="4">
    <source>
        <dbReference type="Proteomes" id="UP000052943"/>
    </source>
</evidence>
<feature type="region of interest" description="Disordered" evidence="1">
    <location>
        <begin position="78"/>
        <end position="283"/>
    </location>
</feature>
<dbReference type="SUPFAM" id="SSF55486">
    <property type="entry name" value="Metalloproteases ('zincins'), catalytic domain"/>
    <property type="match status" value="1"/>
</dbReference>
<evidence type="ECO:0008006" key="5">
    <source>
        <dbReference type="Google" id="ProtNLM"/>
    </source>
</evidence>
<evidence type="ECO:0000256" key="2">
    <source>
        <dbReference type="SAM" id="SignalP"/>
    </source>
</evidence>
<dbReference type="AlphaFoldDB" id="A0A0W8BYB8"/>
<gene>
    <name evidence="3" type="ORF">AM587_10006877</name>
</gene>
<reference evidence="3 4" key="1">
    <citation type="submission" date="2015-11" db="EMBL/GenBank/DDBJ databases">
        <title>Genomes and virulence difference between two physiological races of Phytophthora nicotianae.</title>
        <authorList>
            <person name="Liu H."/>
            <person name="Ma X."/>
            <person name="Yu H."/>
            <person name="Fang D."/>
            <person name="Li Y."/>
            <person name="Wang X."/>
            <person name="Wang W."/>
            <person name="Dong Y."/>
            <person name="Xiao B."/>
        </authorList>
    </citation>
    <scope>NUCLEOTIDE SEQUENCE [LARGE SCALE GENOMIC DNA]</scope>
    <source>
        <strain evidence="4">race 0</strain>
    </source>
</reference>
<feature type="compositionally biased region" description="Polar residues" evidence="1">
    <location>
        <begin position="269"/>
        <end position="283"/>
    </location>
</feature>
<dbReference type="OrthoDB" id="113282at2759"/>
<sequence length="543" mass="58058">MPPIRLSAVVVAASLVTTPLAIDFGGENDVAQTAGTVAPGGETQASSFTPGAGGFENFGDTNQWVQTASSNNVMTTSGSGYQGWSQPATGSPSVWTGDSESQVWNPSGQSSGMGGQSWSPSNGFDDQDNGPPGMDVSLECSGSDEDLFTGSLECSGSDEEETSTPATPSDTSETTPTTAAPSSETSDQSLSPSPPSTSSSDTAVSQAGEYENSAPETTSSLRTEPTTASSSFGEEGDSLQTQFTSTASSSNIPTSSSSTTGQQEELPAAQTSSNTSSSGHATFGTIKSKSGECVVSDPDTYISAEDLTWIWNNRMKSEVEPYNNWIMDHLVANKGTINYCIRWDSSTTKLTKEIAQKLQPMLTRQHAAWNRWLIGYDCWPFDEIKVNIVGFAAKTASDLGWSDSSMGKLYIGDLDKDGAPQCPENCYRSVDGSPGGWSESSGCEGKPFDISLWPKQGLGGGWGTYWGQQVNLDDMLEHLDDDELEIVSHEMGHGFGLPDFYQQPKPDNFKPCLMDAMTSSSVRDTDGWLLRRVLEYKKRNYNF</sequence>
<keyword evidence="2" id="KW-0732">Signal</keyword>
<evidence type="ECO:0000313" key="3">
    <source>
        <dbReference type="EMBL" id="KUF76851.1"/>
    </source>
</evidence>
<feature type="compositionally biased region" description="Low complexity" evidence="1">
    <location>
        <begin position="163"/>
        <end position="202"/>
    </location>
</feature>
<organism evidence="3 4">
    <name type="scientific">Phytophthora nicotianae</name>
    <name type="common">Potato buckeye rot agent</name>
    <name type="synonym">Phytophthora parasitica</name>
    <dbReference type="NCBI Taxonomy" id="4792"/>
    <lineage>
        <taxon>Eukaryota</taxon>
        <taxon>Sar</taxon>
        <taxon>Stramenopiles</taxon>
        <taxon>Oomycota</taxon>
        <taxon>Peronosporomycetes</taxon>
        <taxon>Peronosporales</taxon>
        <taxon>Peronosporaceae</taxon>
        <taxon>Phytophthora</taxon>
    </lineage>
</organism>
<feature type="compositionally biased region" description="Low complexity" evidence="1">
    <location>
        <begin position="106"/>
        <end position="121"/>
    </location>
</feature>
<name>A0A0W8BYB8_PHYNI</name>
<feature type="compositionally biased region" description="Low complexity" evidence="1">
    <location>
        <begin position="244"/>
        <end position="260"/>
    </location>
</feature>
<proteinExistence type="predicted"/>
<feature type="compositionally biased region" description="Polar residues" evidence="1">
    <location>
        <begin position="214"/>
        <end position="243"/>
    </location>
</feature>
<protein>
    <recommendedName>
        <fullName evidence="5">Neutral zinc metallopeptidase</fullName>
    </recommendedName>
</protein>
<dbReference type="EMBL" id="LNFO01005704">
    <property type="protein sequence ID" value="KUF76851.1"/>
    <property type="molecule type" value="Genomic_DNA"/>
</dbReference>
<comment type="caution">
    <text evidence="3">The sequence shown here is derived from an EMBL/GenBank/DDBJ whole genome shotgun (WGS) entry which is preliminary data.</text>
</comment>
<dbReference type="PANTHER" id="PTHR35606:SF4">
    <property type="entry name" value="CELLULOSE-BINDING FAMILY II PROTEIN"/>
    <property type="match status" value="1"/>
</dbReference>
<evidence type="ECO:0000256" key="1">
    <source>
        <dbReference type="SAM" id="MobiDB-lite"/>
    </source>
</evidence>
<dbReference type="Proteomes" id="UP000052943">
    <property type="component" value="Unassembled WGS sequence"/>
</dbReference>
<dbReference type="PANTHER" id="PTHR35606">
    <property type="entry name" value="CELLULOSE-BINDING FAMILY II PROTEIN"/>
    <property type="match status" value="1"/>
</dbReference>
<feature type="chain" id="PRO_5006939884" description="Neutral zinc metallopeptidase" evidence="2">
    <location>
        <begin position="22"/>
        <end position="543"/>
    </location>
</feature>
<feature type="signal peptide" evidence="2">
    <location>
        <begin position="1"/>
        <end position="21"/>
    </location>
</feature>